<feature type="region of interest" description="Disordered" evidence="1">
    <location>
        <begin position="94"/>
        <end position="124"/>
    </location>
</feature>
<dbReference type="EMBL" id="OX459949">
    <property type="protein sequence ID" value="CAI9156034.1"/>
    <property type="molecule type" value="Genomic_DNA"/>
</dbReference>
<accession>A0ABN8Y351</accession>
<dbReference type="Proteomes" id="UP001176941">
    <property type="component" value="Chromosome 13"/>
</dbReference>
<feature type="region of interest" description="Disordered" evidence="1">
    <location>
        <begin position="151"/>
        <end position="177"/>
    </location>
</feature>
<organism evidence="2 3">
    <name type="scientific">Rangifer tarandus platyrhynchus</name>
    <name type="common">Svalbard reindeer</name>
    <dbReference type="NCBI Taxonomy" id="3082113"/>
    <lineage>
        <taxon>Eukaryota</taxon>
        <taxon>Metazoa</taxon>
        <taxon>Chordata</taxon>
        <taxon>Craniata</taxon>
        <taxon>Vertebrata</taxon>
        <taxon>Euteleostomi</taxon>
        <taxon>Mammalia</taxon>
        <taxon>Eutheria</taxon>
        <taxon>Laurasiatheria</taxon>
        <taxon>Artiodactyla</taxon>
        <taxon>Ruminantia</taxon>
        <taxon>Pecora</taxon>
        <taxon>Cervidae</taxon>
        <taxon>Odocoileinae</taxon>
        <taxon>Rangifer</taxon>
    </lineage>
</organism>
<gene>
    <name evidence="2" type="ORF">MRATA1EN1_LOCUS4996</name>
</gene>
<sequence length="177" mass="18717">MARGRKEGKKGFGVFQFPGEAAGVRALNATAFQVEAKATSSGLRRIQLTPSFLVTPTGPFPSPLPPLGEIDSRVEEAFPGTGFLMVISPQHHLPAAAAPAPRAASGPRGPETRRRAGSGPASQAQLRMDWIASSHVRKAFDLAWTPTAPHPLNTPRLQGSPLSPFPCNSKRSCPPPV</sequence>
<evidence type="ECO:0000313" key="2">
    <source>
        <dbReference type="EMBL" id="CAI9156034.1"/>
    </source>
</evidence>
<proteinExistence type="predicted"/>
<reference evidence="2" key="1">
    <citation type="submission" date="2023-04" db="EMBL/GenBank/DDBJ databases">
        <authorList>
            <consortium name="ELIXIR-Norway"/>
        </authorList>
    </citation>
    <scope>NUCLEOTIDE SEQUENCE [LARGE SCALE GENOMIC DNA]</scope>
</reference>
<keyword evidence="3" id="KW-1185">Reference proteome</keyword>
<feature type="compositionally biased region" description="Low complexity" evidence="1">
    <location>
        <begin position="94"/>
        <end position="109"/>
    </location>
</feature>
<evidence type="ECO:0000256" key="1">
    <source>
        <dbReference type="SAM" id="MobiDB-lite"/>
    </source>
</evidence>
<name>A0ABN8Y351_RANTA</name>
<protein>
    <submittedName>
        <fullName evidence="2">Uncharacterized protein</fullName>
    </submittedName>
</protein>
<evidence type="ECO:0000313" key="3">
    <source>
        <dbReference type="Proteomes" id="UP001176941"/>
    </source>
</evidence>